<protein>
    <submittedName>
        <fullName evidence="1">Uncharacterized protein</fullName>
    </submittedName>
</protein>
<name>A0A8S5UUJ9_9CAUD</name>
<evidence type="ECO:0000313" key="1">
    <source>
        <dbReference type="EMBL" id="DAF98054.1"/>
    </source>
</evidence>
<sequence length="170" mass="18981">MKITIKLNDRSLRSAIKELEEVKLRIKRAQELIVDRLAEYGALRASLYYSVAQMNADDIRPEISVVVDRSNMIATIYAKSKDVGFIEFGAGSRFASQQHPLNAEFGTGPGTWSDGPNGKGHWDDPKGWWYGASGQSKHTYGQPAAMAMYQASLDIQQDVERIVREVLMSV</sequence>
<proteinExistence type="predicted"/>
<accession>A0A8S5UUJ9</accession>
<organism evidence="1">
    <name type="scientific">Siphoviridae sp. ctGsX68</name>
    <dbReference type="NCBI Taxonomy" id="2825417"/>
    <lineage>
        <taxon>Viruses</taxon>
        <taxon>Duplodnaviria</taxon>
        <taxon>Heunggongvirae</taxon>
        <taxon>Uroviricota</taxon>
        <taxon>Caudoviricetes</taxon>
    </lineage>
</organism>
<dbReference type="EMBL" id="BK016141">
    <property type="protein sequence ID" value="DAF98054.1"/>
    <property type="molecule type" value="Genomic_DNA"/>
</dbReference>
<reference evidence="1" key="1">
    <citation type="journal article" date="2021" name="Proc. Natl. Acad. Sci. U.S.A.">
        <title>A Catalog of Tens of Thousands of Viruses from Human Metagenomes Reveals Hidden Associations with Chronic Diseases.</title>
        <authorList>
            <person name="Tisza M.J."/>
            <person name="Buck C.B."/>
        </authorList>
    </citation>
    <scope>NUCLEOTIDE SEQUENCE</scope>
    <source>
        <strain evidence="1">CtGsX68</strain>
    </source>
</reference>